<dbReference type="STRING" id="214095.RU97_GL000273"/>
<evidence type="ECO:0000256" key="7">
    <source>
        <dbReference type="ARBA" id="ARBA00023136"/>
    </source>
</evidence>
<dbReference type="InterPro" id="IPR004796">
    <property type="entry name" value="PTS_IIC_cello"/>
</dbReference>
<feature type="transmembrane region" description="Helical" evidence="9">
    <location>
        <begin position="33"/>
        <end position="55"/>
    </location>
</feature>
<feature type="transmembrane region" description="Helical" evidence="9">
    <location>
        <begin position="75"/>
        <end position="97"/>
    </location>
</feature>
<keyword evidence="4 8" id="KW-0762">Sugar transport</keyword>
<reference evidence="11 12" key="1">
    <citation type="submission" date="2014-12" db="EMBL/GenBank/DDBJ databases">
        <title>Draft genome sequences of 29 type strains of Enterococci.</title>
        <authorList>
            <person name="Zhong Z."/>
            <person name="Sun Z."/>
            <person name="Liu W."/>
            <person name="Zhang W."/>
            <person name="Zhang H."/>
        </authorList>
    </citation>
    <scope>NUCLEOTIDE SEQUENCE [LARGE SCALE GENOMIC DNA]</scope>
    <source>
        <strain evidence="11 12">DSM 17029</strain>
    </source>
</reference>
<evidence type="ECO:0000259" key="10">
    <source>
        <dbReference type="PROSITE" id="PS51105"/>
    </source>
</evidence>
<comment type="function">
    <text evidence="8">The phosphoenolpyruvate-dependent sugar phosphotransferase system (PTS), a major carbohydrate active -transport system, catalyzes the phosphorylation of incoming sugar substrates concomitant with their translocation across the cell membrane.</text>
</comment>
<dbReference type="PANTHER" id="PTHR33989:SF4">
    <property type="entry name" value="PTS SYSTEM N,N'-DIACETYLCHITOBIOSE-SPECIFIC EIIC COMPONENT"/>
    <property type="match status" value="1"/>
</dbReference>
<evidence type="ECO:0000313" key="11">
    <source>
        <dbReference type="EMBL" id="OJG20040.1"/>
    </source>
</evidence>
<feature type="transmembrane region" description="Helical" evidence="9">
    <location>
        <begin position="369"/>
        <end position="391"/>
    </location>
</feature>
<feature type="transmembrane region" description="Helical" evidence="9">
    <location>
        <begin position="191"/>
        <end position="215"/>
    </location>
</feature>
<sequence>MNEGSFMDKLSNVLGNVAYKINSLRYIMVIKNAFAALIPVIITGAFGTLFSAMVFDAENGLAKISFLSFLADLKPIASTVSYVTLSFLTIYAVFLIGIELAKLNEIQGVFPGIVAVMSYLSVNPTTYSFLSAENKDILVENVLAKQYTDTKGLFLGMFVAIASIELYSWLGRQEKLKVKMPDTVPTNVATSFSALFPTIITIATIATVGFAIKAITGSYAYDIIYNIVQKPLEGVVQGLPGILLLMFIAQVFWVIGIHGNQMIKPIREPLLLAAIAVNTEAFEAGKEIPNIITMPFWDMYMSMGGSGVTIGLLIAILLVSKRADMREITKLSLAPGIFNINEPVIFGMPIMLNPILAIPFILTPLVTGTIGYVATTLGFAAKAVVMVPWPMPPIVNAYLATAGDIGAVITQIVCIIVSILIYLPFVKVSNKVTHEVA</sequence>
<evidence type="ECO:0000256" key="1">
    <source>
        <dbReference type="ARBA" id="ARBA00004651"/>
    </source>
</evidence>
<name>A0A1L8RJU2_9ENTE</name>
<dbReference type="GO" id="GO:0009401">
    <property type="term" value="P:phosphoenolpyruvate-dependent sugar phosphotransferase system"/>
    <property type="evidence" value="ECO:0007669"/>
    <property type="project" value="InterPro"/>
</dbReference>
<comment type="caution">
    <text evidence="11">The sequence shown here is derived from an EMBL/GenBank/DDBJ whole genome shotgun (WGS) entry which is preliminary data.</text>
</comment>
<keyword evidence="6 9" id="KW-1133">Transmembrane helix</keyword>
<gene>
    <name evidence="11" type="ORF">RU97_GL000273</name>
</gene>
<keyword evidence="2 8" id="KW-0813">Transport</keyword>
<dbReference type="InterPro" id="IPR051088">
    <property type="entry name" value="PTS_Sugar-EIIC/EIIB"/>
</dbReference>
<accession>A0A1L8RJU2</accession>
<comment type="subcellular location">
    <subcellularLocation>
        <location evidence="1">Cell membrane</location>
        <topology evidence="1">Multi-pass membrane protein</topology>
    </subcellularLocation>
</comment>
<evidence type="ECO:0000256" key="2">
    <source>
        <dbReference type="ARBA" id="ARBA00022448"/>
    </source>
</evidence>
<dbReference type="PANTHER" id="PTHR33989">
    <property type="match status" value="1"/>
</dbReference>
<evidence type="ECO:0000256" key="5">
    <source>
        <dbReference type="ARBA" id="ARBA00022692"/>
    </source>
</evidence>
<feature type="domain" description="PTS EIIC type-3" evidence="10">
    <location>
        <begin position="10"/>
        <end position="425"/>
    </location>
</feature>
<dbReference type="Pfam" id="PF02378">
    <property type="entry name" value="PTS_EIIC"/>
    <property type="match status" value="1"/>
</dbReference>
<evidence type="ECO:0000256" key="6">
    <source>
        <dbReference type="ARBA" id="ARBA00022989"/>
    </source>
</evidence>
<protein>
    <recommendedName>
        <fullName evidence="8">Permease IIC component</fullName>
    </recommendedName>
</protein>
<keyword evidence="5 9" id="KW-0812">Transmembrane</keyword>
<organism evidence="11 12">
    <name type="scientific">Enterococcus canis</name>
    <dbReference type="NCBI Taxonomy" id="214095"/>
    <lineage>
        <taxon>Bacteria</taxon>
        <taxon>Bacillati</taxon>
        <taxon>Bacillota</taxon>
        <taxon>Bacilli</taxon>
        <taxon>Lactobacillales</taxon>
        <taxon>Enterococcaceae</taxon>
        <taxon>Enterococcus</taxon>
    </lineage>
</organism>
<evidence type="ECO:0000256" key="9">
    <source>
        <dbReference type="SAM" id="Phobius"/>
    </source>
</evidence>
<evidence type="ECO:0000256" key="8">
    <source>
        <dbReference type="PIRNR" id="PIRNR006351"/>
    </source>
</evidence>
<evidence type="ECO:0000256" key="3">
    <source>
        <dbReference type="ARBA" id="ARBA00022475"/>
    </source>
</evidence>
<dbReference type="GO" id="GO:0008982">
    <property type="term" value="F:protein-N(PI)-phosphohistidine-sugar phosphotransferase activity"/>
    <property type="evidence" value="ECO:0007669"/>
    <property type="project" value="UniProtKB-UniRule"/>
</dbReference>
<feature type="transmembrane region" description="Helical" evidence="9">
    <location>
        <begin position="109"/>
        <end position="132"/>
    </location>
</feature>
<dbReference type="PROSITE" id="PS51105">
    <property type="entry name" value="PTS_EIIC_TYPE_3"/>
    <property type="match status" value="1"/>
</dbReference>
<feature type="transmembrane region" description="Helical" evidence="9">
    <location>
        <begin position="152"/>
        <end position="170"/>
    </location>
</feature>
<dbReference type="GO" id="GO:0005886">
    <property type="term" value="C:plasma membrane"/>
    <property type="evidence" value="ECO:0007669"/>
    <property type="project" value="UniProtKB-SubCell"/>
</dbReference>
<dbReference type="AlphaFoldDB" id="A0A1L8RJU2"/>
<dbReference type="RefSeq" id="WP_067391894.1">
    <property type="nucleotide sequence ID" value="NZ_JXKH01000001.1"/>
</dbReference>
<feature type="transmembrane region" description="Helical" evidence="9">
    <location>
        <begin position="235"/>
        <end position="257"/>
    </location>
</feature>
<evidence type="ECO:0000256" key="4">
    <source>
        <dbReference type="ARBA" id="ARBA00022597"/>
    </source>
</evidence>
<feature type="transmembrane region" description="Helical" evidence="9">
    <location>
        <begin position="300"/>
        <end position="320"/>
    </location>
</feature>
<dbReference type="InterPro" id="IPR003352">
    <property type="entry name" value="PTS_EIIC"/>
</dbReference>
<dbReference type="Proteomes" id="UP000181884">
    <property type="component" value="Unassembled WGS sequence"/>
</dbReference>
<proteinExistence type="predicted"/>
<keyword evidence="3 8" id="KW-1003">Cell membrane</keyword>
<dbReference type="NCBIfam" id="TIGR00410">
    <property type="entry name" value="lacE"/>
    <property type="match status" value="1"/>
</dbReference>
<dbReference type="PIRSF" id="PIRSF006351">
    <property type="entry name" value="PTS_EIIC-Cellobiose"/>
    <property type="match status" value="1"/>
</dbReference>
<feature type="transmembrane region" description="Helical" evidence="9">
    <location>
        <begin position="397"/>
        <end position="423"/>
    </location>
</feature>
<evidence type="ECO:0000313" key="12">
    <source>
        <dbReference type="Proteomes" id="UP000181884"/>
    </source>
</evidence>
<feature type="transmembrane region" description="Helical" evidence="9">
    <location>
        <begin position="340"/>
        <end position="362"/>
    </location>
</feature>
<dbReference type="InterPro" id="IPR004501">
    <property type="entry name" value="PTS_EIIC_3"/>
</dbReference>
<dbReference type="EMBL" id="JXKH01000001">
    <property type="protein sequence ID" value="OJG20040.1"/>
    <property type="molecule type" value="Genomic_DNA"/>
</dbReference>
<keyword evidence="7 8" id="KW-0472">Membrane</keyword>
<keyword evidence="12" id="KW-1185">Reference proteome</keyword>